<evidence type="ECO:0000313" key="2">
    <source>
        <dbReference type="EMBL" id="KAG2387402.1"/>
    </source>
</evidence>
<feature type="region of interest" description="Disordered" evidence="1">
    <location>
        <begin position="246"/>
        <end position="273"/>
    </location>
</feature>
<gene>
    <name evidence="2" type="ORF">C9374_001734</name>
</gene>
<feature type="region of interest" description="Disordered" evidence="1">
    <location>
        <begin position="1"/>
        <end position="63"/>
    </location>
</feature>
<feature type="compositionally biased region" description="Polar residues" evidence="1">
    <location>
        <begin position="979"/>
        <end position="989"/>
    </location>
</feature>
<dbReference type="AlphaFoldDB" id="A0AA88KRL7"/>
<keyword evidence="3" id="KW-1185">Reference proteome</keyword>
<feature type="compositionally biased region" description="Polar residues" evidence="1">
    <location>
        <begin position="317"/>
        <end position="344"/>
    </location>
</feature>
<feature type="region of interest" description="Disordered" evidence="1">
    <location>
        <begin position="962"/>
        <end position="989"/>
    </location>
</feature>
<feature type="region of interest" description="Disordered" evidence="1">
    <location>
        <begin position="1116"/>
        <end position="1158"/>
    </location>
</feature>
<evidence type="ECO:0000313" key="3">
    <source>
        <dbReference type="Proteomes" id="UP000816034"/>
    </source>
</evidence>
<feature type="compositionally biased region" description="Low complexity" evidence="1">
    <location>
        <begin position="38"/>
        <end position="63"/>
    </location>
</feature>
<sequence>MSESNQGLLERTFSSEDEITAADKMKPIVRNDDESKYTTTTENDDTTTPNSSPSQSSTISSSLSIPSPVVAIAMNECSCDDEFTTPSHRAATAITTTTSTTTRTTTHFSICDDLYSPLSSPLSSPSIRTLLNSLKQRQDKDEEEDSLFVLNIDPFEESQQTPSRVLSRNSSNNESKRDRAESFYGIMNNNMNHMNVNNTRRRAFSFMMDPKTLQSNSEILKENLEVPLMMEESNINETNIKKGWMETKESSSLSSPPQQRQHNYDGDDEKDDDEQFLMNTTSTHRSNSRMNNNNIQRTSIISFQDSPLTSTTSLPSCSNQNSNKLVNSSPQSQTTNPSKTNTTMDSYCTRSSVIDYYHDLINKLSRLDFGIIYSILSFYLFTIDDWFMYTQLLLNHHHDYYSSSNTTTTINDPKSQNHEIKKHCSHIVMNMFYGKKYNHLFQVFPSIHWNVTNPEYLKYFTNDPGSSNNNTSNSSSVNHDTSSLYIQCISTSLKSVINHCSHFISNPHFNQISHLFEFKRLKSFHLQYGFHDDSNLTQLLNKSRKSLENMSITSMAFSSDDHHLHHHGSSKDHFHRRRSTSVMTSHSFHSLNSNTRYHPSMPSLHSYHPSIPPYPNVRTLTLYSKYLNQVDFDKLPSALNSLSIYLKYPVIEQNNSSLKNFIQHVVCCSATTTSSSSSSSVLYTPHSTSNGIQDLHLHFNMSHYIQYFTNDNMLHSLSLTYCQIPSNFHWNIFSKLNDLTLNITHPLELNNLCSKIGHQLKRMYLIIDIEEFSNSESFDHFNASCPNLQELHLSDLNYIISKHLSQSQSIVRFGCDSAVNDLMCIDYLLNIKNLSRLDLKVMVNMYAFIDLVKNRSNHLIQQQQHAQPQQQQPWNGASNASLKMIHLNIECLVPTNSSNHDNMNDIPSSMNTNPTSTLNHVETRSRSQSLFSSNHTTNTIRFGSTTTITTNNNTIRSITHNSSELSMSNNSNTSNSNNTAYSPPTNRLSNSTCSRNQFNSLKIHRLELIYRENETISDLGFLTYFRSIEELSIKYGTIYSPLFSQLLSLTNIKKLTLFKTNINHVFLSNKYKVLTFQNIVFIDCHLNSNFLKVLNEYQVVGGDSTMNSWAQHYSANKNGTSRSKSKTLHSSSPISSFNSVSSSYNSTPTPPPHKSSTLNSQESCMLNYIIDGYSLHVVGVPNIVVIQDDLHKLQSKSSNILDDTSTLSCNQSCCIQ</sequence>
<feature type="compositionally biased region" description="Polar residues" evidence="1">
    <location>
        <begin position="158"/>
        <end position="173"/>
    </location>
</feature>
<evidence type="ECO:0000256" key="1">
    <source>
        <dbReference type="SAM" id="MobiDB-lite"/>
    </source>
</evidence>
<comment type="caution">
    <text evidence="2">The sequence shown here is derived from an EMBL/GenBank/DDBJ whole genome shotgun (WGS) entry which is preliminary data.</text>
</comment>
<feature type="compositionally biased region" description="Basic and acidic residues" evidence="1">
    <location>
        <begin position="21"/>
        <end position="36"/>
    </location>
</feature>
<name>A0AA88KRL7_NAELO</name>
<dbReference type="RefSeq" id="XP_044551394.1">
    <property type="nucleotide sequence ID" value="XM_044691074.1"/>
</dbReference>
<feature type="region of interest" description="Disordered" evidence="1">
    <location>
        <begin position="158"/>
        <end position="178"/>
    </location>
</feature>
<organism evidence="2 3">
    <name type="scientific">Naegleria lovaniensis</name>
    <name type="common">Amoeba</name>
    <dbReference type="NCBI Taxonomy" id="51637"/>
    <lineage>
        <taxon>Eukaryota</taxon>
        <taxon>Discoba</taxon>
        <taxon>Heterolobosea</taxon>
        <taxon>Tetramitia</taxon>
        <taxon>Eutetramitia</taxon>
        <taxon>Vahlkampfiidae</taxon>
        <taxon>Naegleria</taxon>
    </lineage>
</organism>
<reference evidence="2 3" key="1">
    <citation type="journal article" date="2018" name="BMC Genomics">
        <title>The genome of Naegleria lovaniensis, the basis for a comparative approach to unravel pathogenicity factors of the human pathogenic amoeba N. fowleri.</title>
        <authorList>
            <person name="Liechti N."/>
            <person name="Schurch N."/>
            <person name="Bruggmann R."/>
            <person name="Wittwer M."/>
        </authorList>
    </citation>
    <scope>NUCLEOTIDE SEQUENCE [LARGE SCALE GENOMIC DNA]</scope>
    <source>
        <strain evidence="2 3">ATCC 30569</strain>
    </source>
</reference>
<dbReference type="EMBL" id="PYSW02000013">
    <property type="protein sequence ID" value="KAG2387402.1"/>
    <property type="molecule type" value="Genomic_DNA"/>
</dbReference>
<proteinExistence type="predicted"/>
<accession>A0AA88KRL7</accession>
<feature type="compositionally biased region" description="Low complexity" evidence="1">
    <location>
        <begin position="1128"/>
        <end position="1147"/>
    </location>
</feature>
<dbReference type="GeneID" id="68094190"/>
<feature type="compositionally biased region" description="Low complexity" evidence="1">
    <location>
        <begin position="962"/>
        <end position="978"/>
    </location>
</feature>
<dbReference type="Proteomes" id="UP000816034">
    <property type="component" value="Unassembled WGS sequence"/>
</dbReference>
<feature type="region of interest" description="Disordered" evidence="1">
    <location>
        <begin position="311"/>
        <end position="344"/>
    </location>
</feature>
<protein>
    <submittedName>
        <fullName evidence="2">Uncharacterized protein</fullName>
    </submittedName>
</protein>